<dbReference type="EC" id="5.3.1.12" evidence="4 7"/>
<sequence>MARMTTADDAVLHVHPDRLLPTEPGLRSIARELYDAVKDLPIISPHGHVPPQWLADDVPFGDPTSLLITPDHYINRLLHSSGVSLADLGVAQQEFSPEQARNAFRLLCSNWKVYRGTPMKFWFESELADVFGIDLVPSAESADAIYDRIAEAIATPEFRPRALYKRFNIEFIATTDDPADDLRHHIKLANDPTWEGKVAPTFRPDKYLEPATPAWNGLVDTLGEVSGVDTGTYAGWIAAMENRRAFFKENGAVSSDHSHRDARAEKLDDSEAERLYARARAGEITSEEGDALRRDFVFQQARMASEDGLVMTLHPGVVRNHHQPSFETYGADVGGDIPMAVEYANALQPMLSAFGTAPNFQLVIFTIDEDVYSREVAPLAGFYPSVYVGAPWWFIDEAEAIKRYRAAITGSAGFTKTSGFIDDTRAFLSIPARHDMNRRIDSGFLAELVADHRLTMDEALDTAHDLVVTNPRKAFKL</sequence>
<protein>
    <recommendedName>
        <fullName evidence="5 7">Uronate isomerase</fullName>
        <ecNumber evidence="4 7">5.3.1.12</ecNumber>
    </recommendedName>
    <alternativeName>
        <fullName evidence="7">Glucuronate isomerase</fullName>
    </alternativeName>
    <alternativeName>
        <fullName evidence="7">Uronic isomerase</fullName>
    </alternativeName>
</protein>
<dbReference type="OrthoDB" id="9766564at2"/>
<evidence type="ECO:0000313" key="9">
    <source>
        <dbReference type="Proteomes" id="UP000437709"/>
    </source>
</evidence>
<evidence type="ECO:0000256" key="3">
    <source>
        <dbReference type="ARBA" id="ARBA00008397"/>
    </source>
</evidence>
<organism evidence="8 9">
    <name type="scientific">Georgenia subflava</name>
    <dbReference type="NCBI Taxonomy" id="1622177"/>
    <lineage>
        <taxon>Bacteria</taxon>
        <taxon>Bacillati</taxon>
        <taxon>Actinomycetota</taxon>
        <taxon>Actinomycetes</taxon>
        <taxon>Micrococcales</taxon>
        <taxon>Bogoriellaceae</taxon>
        <taxon>Georgenia</taxon>
    </lineage>
</organism>
<evidence type="ECO:0000256" key="5">
    <source>
        <dbReference type="ARBA" id="ARBA00020555"/>
    </source>
</evidence>
<gene>
    <name evidence="7 8" type="primary">uxaC</name>
    <name evidence="8" type="ORF">GB881_10975</name>
</gene>
<comment type="catalytic activity">
    <reaction evidence="1 7">
        <text>D-glucuronate = D-fructuronate</text>
        <dbReference type="Rhea" id="RHEA:13049"/>
        <dbReference type="ChEBI" id="CHEBI:58720"/>
        <dbReference type="ChEBI" id="CHEBI:59863"/>
        <dbReference type="EC" id="5.3.1.12"/>
    </reaction>
</comment>
<dbReference type="Pfam" id="PF02614">
    <property type="entry name" value="UxaC"/>
    <property type="match status" value="1"/>
</dbReference>
<dbReference type="GO" id="GO:0042840">
    <property type="term" value="P:D-glucuronate catabolic process"/>
    <property type="evidence" value="ECO:0007669"/>
    <property type="project" value="TreeGrafter"/>
</dbReference>
<evidence type="ECO:0000256" key="6">
    <source>
        <dbReference type="ARBA" id="ARBA00023235"/>
    </source>
</evidence>
<evidence type="ECO:0000256" key="7">
    <source>
        <dbReference type="HAMAP-Rule" id="MF_00675"/>
    </source>
</evidence>
<dbReference type="InterPro" id="IPR032466">
    <property type="entry name" value="Metal_Hydrolase"/>
</dbReference>
<dbReference type="EMBL" id="WHPC01000040">
    <property type="protein sequence ID" value="MPV37552.1"/>
    <property type="molecule type" value="Genomic_DNA"/>
</dbReference>
<dbReference type="GO" id="GO:0008880">
    <property type="term" value="F:glucuronate isomerase activity"/>
    <property type="evidence" value="ECO:0007669"/>
    <property type="project" value="UniProtKB-UniRule"/>
</dbReference>
<comment type="pathway">
    <text evidence="2 7">Carbohydrate metabolism; pentose and glucuronate interconversion.</text>
</comment>
<keyword evidence="6 7" id="KW-0413">Isomerase</keyword>
<dbReference type="UniPathway" id="UPA00246"/>
<accession>A0A6N7EGQ5</accession>
<name>A0A6N7EGQ5_9MICO</name>
<comment type="similarity">
    <text evidence="3 7">Belongs to the metallo-dependent hydrolases superfamily. Uronate isomerase family.</text>
</comment>
<dbReference type="Gene3D" id="3.20.20.140">
    <property type="entry name" value="Metal-dependent hydrolases"/>
    <property type="match status" value="1"/>
</dbReference>
<dbReference type="HAMAP" id="MF_00675">
    <property type="entry name" value="UxaC"/>
    <property type="match status" value="1"/>
</dbReference>
<dbReference type="PANTHER" id="PTHR30068">
    <property type="entry name" value="URONATE ISOMERASE"/>
    <property type="match status" value="1"/>
</dbReference>
<dbReference type="GO" id="GO:0019698">
    <property type="term" value="P:D-galacturonate catabolic process"/>
    <property type="evidence" value="ECO:0007669"/>
    <property type="project" value="TreeGrafter"/>
</dbReference>
<dbReference type="NCBIfam" id="NF002794">
    <property type="entry name" value="PRK02925.1"/>
    <property type="match status" value="1"/>
</dbReference>
<dbReference type="Proteomes" id="UP000437709">
    <property type="component" value="Unassembled WGS sequence"/>
</dbReference>
<dbReference type="InterPro" id="IPR003766">
    <property type="entry name" value="Uronate_isomerase"/>
</dbReference>
<keyword evidence="9" id="KW-1185">Reference proteome</keyword>
<comment type="catalytic activity">
    <reaction evidence="7">
        <text>aldehydo-D-galacturonate = keto-D-tagaturonate</text>
        <dbReference type="Rhea" id="RHEA:27702"/>
        <dbReference type="ChEBI" id="CHEBI:12952"/>
        <dbReference type="ChEBI" id="CHEBI:17886"/>
    </reaction>
</comment>
<proteinExistence type="inferred from homology"/>
<evidence type="ECO:0000313" key="8">
    <source>
        <dbReference type="EMBL" id="MPV37552.1"/>
    </source>
</evidence>
<dbReference type="SUPFAM" id="SSF51556">
    <property type="entry name" value="Metallo-dependent hydrolases"/>
    <property type="match status" value="1"/>
</dbReference>
<evidence type="ECO:0000256" key="4">
    <source>
        <dbReference type="ARBA" id="ARBA00012546"/>
    </source>
</evidence>
<dbReference type="Gene3D" id="1.10.2020.10">
    <property type="entry name" value="uronate isomerase, domain 2, chain A"/>
    <property type="match status" value="1"/>
</dbReference>
<comment type="caution">
    <text evidence="8">The sequence shown here is derived from an EMBL/GenBank/DDBJ whole genome shotgun (WGS) entry which is preliminary data.</text>
</comment>
<dbReference type="PANTHER" id="PTHR30068:SF4">
    <property type="entry name" value="URONATE ISOMERASE"/>
    <property type="match status" value="1"/>
</dbReference>
<evidence type="ECO:0000256" key="2">
    <source>
        <dbReference type="ARBA" id="ARBA00004892"/>
    </source>
</evidence>
<evidence type="ECO:0000256" key="1">
    <source>
        <dbReference type="ARBA" id="ARBA00001165"/>
    </source>
</evidence>
<reference evidence="8 9" key="1">
    <citation type="submission" date="2019-10" db="EMBL/GenBank/DDBJ databases">
        <title>Georgenia wutianyii sp. nov. and Georgenia yuyongxinii sp. nov. isolated from plateau pika (Ochotona curzoniae) in the Qinghai-Tibet plateau of China.</title>
        <authorList>
            <person name="Tian Z."/>
        </authorList>
    </citation>
    <scope>NUCLEOTIDE SEQUENCE [LARGE SCALE GENOMIC DNA]</scope>
    <source>
        <strain evidence="8 9">JCM 19765</strain>
    </source>
</reference>
<dbReference type="AlphaFoldDB" id="A0A6N7EGQ5"/>